<dbReference type="Pfam" id="PF07070">
    <property type="entry name" value="Spo0M"/>
    <property type="match status" value="1"/>
</dbReference>
<organism evidence="2 3">
    <name type="scientific">Catellatospora coxensis</name>
    <dbReference type="NCBI Taxonomy" id="310354"/>
    <lineage>
        <taxon>Bacteria</taxon>
        <taxon>Bacillati</taxon>
        <taxon>Actinomycetota</taxon>
        <taxon>Actinomycetes</taxon>
        <taxon>Micromonosporales</taxon>
        <taxon>Micromonosporaceae</taxon>
        <taxon>Catellatospora</taxon>
    </lineage>
</organism>
<dbReference type="RefSeq" id="WP_203690698.1">
    <property type="nucleotide sequence ID" value="NZ_BAAALC010000007.1"/>
</dbReference>
<gene>
    <name evidence="2" type="ORF">Cco03nite_16840</name>
</gene>
<evidence type="ECO:0000313" key="2">
    <source>
        <dbReference type="EMBL" id="GIG04984.1"/>
    </source>
</evidence>
<dbReference type="EMBL" id="BONI01000010">
    <property type="protein sequence ID" value="GIG04984.1"/>
    <property type="molecule type" value="Genomic_DNA"/>
</dbReference>
<accession>A0A8J3P602</accession>
<protein>
    <recommendedName>
        <fullName evidence="4">Sporulation-control protein</fullName>
    </recommendedName>
</protein>
<keyword evidence="3" id="KW-1185">Reference proteome</keyword>
<feature type="region of interest" description="Disordered" evidence="1">
    <location>
        <begin position="259"/>
        <end position="284"/>
    </location>
</feature>
<dbReference type="InterPro" id="IPR009776">
    <property type="entry name" value="Spore_0_M"/>
</dbReference>
<evidence type="ECO:0000256" key="1">
    <source>
        <dbReference type="SAM" id="MobiDB-lite"/>
    </source>
</evidence>
<sequence>MVFKKMLAAFGVGGPSVDTVLATPVVQPGGTLSGTVHIKGGDHDTLIEYVSVGLVTRVEVEGHDSEYDATVEFLRVHLTGSFTLAAGAQQSLPFSIDVPWETPVTRFYGTPLHGMTMGVRTELSVAKAVDKTDLDPVGVEPLPLQAAVMAAFSRLGFHFTRADLERGRIHGVHQTLPFYQEIEFHPSQAYAGRMRQLELTFVTSPQGMDVVLEFDKRGFLGSHDTFSRHHVSHAEAGRDDWHTVVDGWIRGALERHGSGHGYSGHGGHGGHGFHGSHHGHGGGHGMGMAAAGAAAGFVGGMVAGEVAEEVFDMDMDFGFGDE</sequence>
<reference evidence="2 3" key="1">
    <citation type="submission" date="2021-01" db="EMBL/GenBank/DDBJ databases">
        <title>Whole genome shotgun sequence of Catellatospora coxensis NBRC 107359.</title>
        <authorList>
            <person name="Komaki H."/>
            <person name="Tamura T."/>
        </authorList>
    </citation>
    <scope>NUCLEOTIDE SEQUENCE [LARGE SCALE GENOMIC DNA]</scope>
    <source>
        <strain evidence="2 3">NBRC 107359</strain>
    </source>
</reference>
<proteinExistence type="predicted"/>
<evidence type="ECO:0000313" key="3">
    <source>
        <dbReference type="Proteomes" id="UP000630887"/>
    </source>
</evidence>
<dbReference type="Proteomes" id="UP000630887">
    <property type="component" value="Unassembled WGS sequence"/>
</dbReference>
<dbReference type="PANTHER" id="PTHR40053">
    <property type="entry name" value="SPORULATION-CONTROL PROTEIN SPO0M"/>
    <property type="match status" value="1"/>
</dbReference>
<dbReference type="AlphaFoldDB" id="A0A8J3P602"/>
<comment type="caution">
    <text evidence="2">The sequence shown here is derived from an EMBL/GenBank/DDBJ whole genome shotgun (WGS) entry which is preliminary data.</text>
</comment>
<dbReference type="PANTHER" id="PTHR40053:SF1">
    <property type="entry name" value="SPORULATION-CONTROL PROTEIN SPO0M"/>
    <property type="match status" value="1"/>
</dbReference>
<name>A0A8J3P602_9ACTN</name>
<feature type="compositionally biased region" description="Gly residues" evidence="1">
    <location>
        <begin position="259"/>
        <end position="273"/>
    </location>
</feature>
<evidence type="ECO:0008006" key="4">
    <source>
        <dbReference type="Google" id="ProtNLM"/>
    </source>
</evidence>